<evidence type="ECO:0000256" key="1">
    <source>
        <dbReference type="SAM" id="MobiDB-lite"/>
    </source>
</evidence>
<feature type="region of interest" description="Disordered" evidence="1">
    <location>
        <begin position="96"/>
        <end position="126"/>
    </location>
</feature>
<feature type="compositionally biased region" description="Basic and acidic residues" evidence="1">
    <location>
        <begin position="96"/>
        <end position="106"/>
    </location>
</feature>
<evidence type="ECO:0000313" key="3">
    <source>
        <dbReference type="Proteomes" id="UP000580250"/>
    </source>
</evidence>
<feature type="compositionally biased region" description="Low complexity" evidence="1">
    <location>
        <begin position="107"/>
        <end position="117"/>
    </location>
</feature>
<sequence>MSSASTSNSADVLAKILRGFINVNEEKQFVGEETSNIPIPQQREQSISPFKFSSATNGFNSLIIVEERKESRGESPSLITGSIGQEYDEELNRRALKRKNDNKTKSFDSTTSSSSSLSKRRNAGGSKSLLTAETAAALMAPSPLGQVPSIPGVIAVAVSPAAQLFREDDWSWHRNPAAAIRSGGTNKQTPVWKYFVYNKAENLSR</sequence>
<dbReference type="EMBL" id="CAJEWN010000124">
    <property type="protein sequence ID" value="CAD2167148.1"/>
    <property type="molecule type" value="Genomic_DNA"/>
</dbReference>
<comment type="caution">
    <text evidence="2">The sequence shown here is derived from an EMBL/GenBank/DDBJ whole genome shotgun (WGS) entry which is preliminary data.</text>
</comment>
<evidence type="ECO:0000313" key="2">
    <source>
        <dbReference type="EMBL" id="CAD2167148.1"/>
    </source>
</evidence>
<dbReference type="OrthoDB" id="5839926at2759"/>
<protein>
    <submittedName>
        <fullName evidence="2">Uncharacterized protein</fullName>
    </submittedName>
</protein>
<organism evidence="2 3">
    <name type="scientific">Meloidogyne enterolobii</name>
    <name type="common">Root-knot nematode worm</name>
    <name type="synonym">Meloidogyne mayaguensis</name>
    <dbReference type="NCBI Taxonomy" id="390850"/>
    <lineage>
        <taxon>Eukaryota</taxon>
        <taxon>Metazoa</taxon>
        <taxon>Ecdysozoa</taxon>
        <taxon>Nematoda</taxon>
        <taxon>Chromadorea</taxon>
        <taxon>Rhabditida</taxon>
        <taxon>Tylenchina</taxon>
        <taxon>Tylenchomorpha</taxon>
        <taxon>Tylenchoidea</taxon>
        <taxon>Meloidogynidae</taxon>
        <taxon>Meloidogyninae</taxon>
        <taxon>Meloidogyne</taxon>
    </lineage>
</organism>
<accession>A0A6V7UX37</accession>
<proteinExistence type="predicted"/>
<dbReference type="AlphaFoldDB" id="A0A6V7UX37"/>
<dbReference type="Proteomes" id="UP000580250">
    <property type="component" value="Unassembled WGS sequence"/>
</dbReference>
<reference evidence="2 3" key="1">
    <citation type="submission" date="2020-08" db="EMBL/GenBank/DDBJ databases">
        <authorList>
            <person name="Koutsovoulos G."/>
            <person name="Danchin GJ E."/>
        </authorList>
    </citation>
    <scope>NUCLEOTIDE SEQUENCE [LARGE SCALE GENOMIC DNA]</scope>
</reference>
<name>A0A6V7UX37_MELEN</name>
<gene>
    <name evidence="2" type="ORF">MENT_LOCUS18425</name>
</gene>